<comment type="subcellular location">
    <subcellularLocation>
        <location evidence="6">Preautophagosomal structure membrane</location>
        <topology evidence="6">Peripheral membrane protein</topology>
    </subcellularLocation>
    <subcellularLocation>
        <location evidence="6">Vacuole membrane</location>
        <topology evidence="6">Peripheral membrane protein</topology>
    </subcellularLocation>
    <text evidence="6">During pexophagy, accumulates in the vacuolar membrane region, where the peroxisomes contact the vacuole.</text>
</comment>
<evidence type="ECO:0000256" key="5">
    <source>
        <dbReference type="ARBA" id="ARBA00023054"/>
    </source>
</evidence>
<feature type="domain" description="Autophagy-related protein 11 C-terminal" evidence="10">
    <location>
        <begin position="910"/>
        <end position="1000"/>
    </location>
</feature>
<comment type="similarity">
    <text evidence="1 6">Belongs to the ATG11 family.</text>
</comment>
<dbReference type="GO" id="GO:0019901">
    <property type="term" value="F:protein kinase binding"/>
    <property type="evidence" value="ECO:0007669"/>
    <property type="project" value="TreeGrafter"/>
</dbReference>
<gene>
    <name evidence="11" type="ORF">MKK02DRAFT_25624</name>
</gene>
<comment type="subunit">
    <text evidence="6">Homodimer.</text>
</comment>
<keyword evidence="5 7" id="KW-0175">Coiled coil</keyword>
<dbReference type="GO" id="GO:0005774">
    <property type="term" value="C:vacuolar membrane"/>
    <property type="evidence" value="ECO:0007669"/>
    <property type="project" value="UniProtKB-SubCell"/>
</dbReference>
<keyword evidence="6" id="KW-0472">Membrane</keyword>
<comment type="caution">
    <text evidence="11">The sequence shown here is derived from an EMBL/GenBank/DDBJ whole genome shotgun (WGS) entry which is preliminary data.</text>
</comment>
<proteinExistence type="inferred from homology"/>
<sequence length="1013" mass="113482">MIEILEASHGGATTLHTQLSDYETLDQLITDASVSTSIAPENVLLFMEDGRELKDEVLQEVYERGGEGGQSDAPPQQLFLFNRATFYAESPETWAVQYQEDLALPPLLNLSAISDLGQAQLPFVLASEHLQHLISLFYAQARSLAIAYTSLASHLQPLLREFDEFQERAKDQLDNEDRLIRSSKADMVMLPRIVVHDAFNKKKERRDSSDGAAEAVRTMASYVNPVKMQQVRESCQASHATHIKQFDKLASQVGDLALQSEAERRASEERAQQVADELEEGVQRFQMAISQLEVLFQNDTPSLSQDLMELDAAMREDLTILTNVKNDYTLELHIHLRQVADFQIRIAELVTPIQTLDVDLKSQAAFPHLQRLHLLPFAYAATVIEVVRRKEFALALKAWTDRLSATFATFAEREGARRREIRTEVTSQLPFVVGALDEVPLKLELSVVDGAEPLSGIAITKADIEGLTRWIQTLKDDGELQAAILDEESDPIPFLEHGVSDLIAKMDEASSELDQMIERSVLLHRSRHGHNTQDVRDRLGVLSNENEVLRRQLADRQNDHQTRVRHMEDTHEQRTRSLQTRQAELQDELVRLRTDLEEEMMARQALSTELNERAREQEHQIDQSEVISALQADLSQEKDRTTDLGVRLQEALLDIDGLRSSEASLQSQVQSMQDERSKLLQTVSDAQNGSRQLESQLAGLKAELEATTTQLGQARTERDTALKNQSAEAERLMRDHIAEADGDRAVLEHQNLTLSKQVEDIRIEMEEKITAARNMATRTADGLKAELSFTKAQLRDVQRKETILADELAIAKDAAQAMTQKDAHQADVARDAVALVAKYHDTCQRIVSTIHASSTISASTNLTLPKVAAVPLTPAETDGDKDKPMRDSVLGRSLATATNFDLDNFADAVNKTISLVKKLNKSCRHYRDHAKNKISFTAFTKGDLALFLPTRNATTRPWMAYNVSAPHHFLKVPGDKVEAWKKRDSIIARITGTEEAVAGDVSYASHGLDQEQS</sequence>
<dbReference type="GO" id="GO:0061709">
    <property type="term" value="P:reticulophagy"/>
    <property type="evidence" value="ECO:0007669"/>
    <property type="project" value="TreeGrafter"/>
</dbReference>
<dbReference type="Pfam" id="PF04108">
    <property type="entry name" value="ATG17_like"/>
    <property type="match status" value="1"/>
</dbReference>
<evidence type="ECO:0000259" key="9">
    <source>
        <dbReference type="Pfam" id="PF04108"/>
    </source>
</evidence>
<dbReference type="PANTHER" id="PTHR13222:SF1">
    <property type="entry name" value="RB1-INDUCIBLE COILED-COIL PROTEIN 1"/>
    <property type="match status" value="1"/>
</dbReference>
<keyword evidence="6" id="KW-0926">Vacuole</keyword>
<evidence type="ECO:0000256" key="2">
    <source>
        <dbReference type="ARBA" id="ARBA00022448"/>
    </source>
</evidence>
<dbReference type="GO" id="GO:0034517">
    <property type="term" value="P:ribophagy"/>
    <property type="evidence" value="ECO:0007669"/>
    <property type="project" value="TreeGrafter"/>
</dbReference>
<dbReference type="GO" id="GO:0015031">
    <property type="term" value="P:protein transport"/>
    <property type="evidence" value="ECO:0007669"/>
    <property type="project" value="UniProtKB-KW"/>
</dbReference>
<protein>
    <recommendedName>
        <fullName evidence="6">Autophagy-related protein 11</fullName>
    </recommendedName>
</protein>
<keyword evidence="3 6" id="KW-0653">Protein transport</keyword>
<dbReference type="GO" id="GO:0034727">
    <property type="term" value="P:piecemeal microautophagy of the nucleus"/>
    <property type="evidence" value="ECO:0007669"/>
    <property type="project" value="TreeGrafter"/>
</dbReference>
<feature type="compositionally biased region" description="Basic and acidic residues" evidence="8">
    <location>
        <begin position="554"/>
        <end position="575"/>
    </location>
</feature>
<evidence type="ECO:0000313" key="12">
    <source>
        <dbReference type="Proteomes" id="UP001164286"/>
    </source>
</evidence>
<feature type="coiled-coil region" evidence="7">
    <location>
        <begin position="655"/>
        <end position="717"/>
    </location>
</feature>
<dbReference type="GO" id="GO:0034045">
    <property type="term" value="C:phagophore assembly site membrane"/>
    <property type="evidence" value="ECO:0007669"/>
    <property type="project" value="UniProtKB-SubCell"/>
</dbReference>
<dbReference type="InterPro" id="IPR045326">
    <property type="entry name" value="ATG17-like_dom"/>
</dbReference>
<evidence type="ECO:0000256" key="8">
    <source>
        <dbReference type="SAM" id="MobiDB-lite"/>
    </source>
</evidence>
<reference evidence="11" key="1">
    <citation type="journal article" date="2022" name="G3 (Bethesda)">
        <title>High quality genome of the basidiomycete yeast Dioszegia hungarica PDD-24b-2 isolated from cloud water.</title>
        <authorList>
            <person name="Jarrige D."/>
            <person name="Haridas S."/>
            <person name="Bleykasten-Grosshans C."/>
            <person name="Joly M."/>
            <person name="Nadalig T."/>
            <person name="Sancelme M."/>
            <person name="Vuilleumier S."/>
            <person name="Grigoriev I.V."/>
            <person name="Amato P."/>
            <person name="Bringel F."/>
        </authorList>
    </citation>
    <scope>NUCLEOTIDE SEQUENCE</scope>
    <source>
        <strain evidence="11">PDD-24b-2</strain>
    </source>
</reference>
<keyword evidence="2 6" id="KW-0813">Transport</keyword>
<evidence type="ECO:0000256" key="1">
    <source>
        <dbReference type="ARBA" id="ARBA00009729"/>
    </source>
</evidence>
<dbReference type="GO" id="GO:0000045">
    <property type="term" value="P:autophagosome assembly"/>
    <property type="evidence" value="ECO:0007669"/>
    <property type="project" value="UniProtKB-UniRule"/>
</dbReference>
<evidence type="ECO:0000256" key="6">
    <source>
        <dbReference type="RuleBase" id="RU367075"/>
    </source>
</evidence>
<evidence type="ECO:0000256" key="7">
    <source>
        <dbReference type="SAM" id="Coils"/>
    </source>
</evidence>
<keyword evidence="12" id="KW-1185">Reference proteome</keyword>
<feature type="region of interest" description="Disordered" evidence="8">
    <location>
        <begin position="554"/>
        <end position="579"/>
    </location>
</feature>
<evidence type="ECO:0000256" key="4">
    <source>
        <dbReference type="ARBA" id="ARBA00023006"/>
    </source>
</evidence>
<dbReference type="GO" id="GO:0000422">
    <property type="term" value="P:autophagy of mitochondrion"/>
    <property type="evidence" value="ECO:0007669"/>
    <property type="project" value="TreeGrafter"/>
</dbReference>
<dbReference type="InterPro" id="IPR019460">
    <property type="entry name" value="Atg11_C"/>
</dbReference>
<dbReference type="GeneID" id="77726268"/>
<keyword evidence="4 6" id="KW-0072">Autophagy</keyword>
<dbReference type="GO" id="GO:0060090">
    <property type="term" value="F:molecular adaptor activity"/>
    <property type="evidence" value="ECO:0007669"/>
    <property type="project" value="TreeGrafter"/>
</dbReference>
<dbReference type="GO" id="GO:1903599">
    <property type="term" value="P:positive regulation of autophagy of mitochondrion"/>
    <property type="evidence" value="ECO:0007669"/>
    <property type="project" value="UniProtKB-UniRule"/>
</dbReference>
<evidence type="ECO:0000313" key="11">
    <source>
        <dbReference type="EMBL" id="KAI9635533.1"/>
    </source>
</evidence>
<dbReference type="EMBL" id="JAKWFO010000005">
    <property type="protein sequence ID" value="KAI9635533.1"/>
    <property type="molecule type" value="Genomic_DNA"/>
</dbReference>
<name>A0AA38LUH3_9TREE</name>
<accession>A0AA38LUH3</accession>
<organism evidence="11 12">
    <name type="scientific">Dioszegia hungarica</name>
    <dbReference type="NCBI Taxonomy" id="4972"/>
    <lineage>
        <taxon>Eukaryota</taxon>
        <taxon>Fungi</taxon>
        <taxon>Dikarya</taxon>
        <taxon>Basidiomycota</taxon>
        <taxon>Agaricomycotina</taxon>
        <taxon>Tremellomycetes</taxon>
        <taxon>Tremellales</taxon>
        <taxon>Bulleribasidiaceae</taxon>
        <taxon>Dioszegia</taxon>
    </lineage>
</organism>
<dbReference type="RefSeq" id="XP_052945310.1">
    <property type="nucleotide sequence ID" value="XM_053087067.1"/>
</dbReference>
<dbReference type="Pfam" id="PF10377">
    <property type="entry name" value="ATG11"/>
    <property type="match status" value="1"/>
</dbReference>
<evidence type="ECO:0000259" key="10">
    <source>
        <dbReference type="Pfam" id="PF10377"/>
    </source>
</evidence>
<feature type="domain" description="Autophagy protein ATG17-like" evidence="9">
    <location>
        <begin position="128"/>
        <end position="425"/>
    </location>
</feature>
<dbReference type="Proteomes" id="UP001164286">
    <property type="component" value="Unassembled WGS sequence"/>
</dbReference>
<comment type="function">
    <text evidence="6">Involved in cytoplasm to vacuole transport (Cvt), pexophagy, mitophagy and nucleophagy. Recruits mitochondria for their selective degradation via autophagy (mitophagy) during starvation. Works as scaffold proteins that recruit ATG proteins to the pre-autophagosome (PAS), the site of vesicle/autophagosome formation. Required for the Cvt vesicles completion.</text>
</comment>
<dbReference type="GO" id="GO:1990316">
    <property type="term" value="C:Atg1/ULK1 kinase complex"/>
    <property type="evidence" value="ECO:0007669"/>
    <property type="project" value="TreeGrafter"/>
</dbReference>
<dbReference type="InterPro" id="IPR040040">
    <property type="entry name" value="ATG11"/>
</dbReference>
<evidence type="ECO:0000256" key="3">
    <source>
        <dbReference type="ARBA" id="ARBA00022927"/>
    </source>
</evidence>
<dbReference type="AlphaFoldDB" id="A0AA38LUH3"/>
<dbReference type="PANTHER" id="PTHR13222">
    <property type="entry name" value="RB1-INDUCIBLE COILED-COIL"/>
    <property type="match status" value="1"/>
</dbReference>